<organism evidence="1 2">
    <name type="scientific">Helicobacter cetorum (strain ATCC BAA-429 / MIT 00-7128)</name>
    <dbReference type="NCBI Taxonomy" id="182217"/>
    <lineage>
        <taxon>Bacteria</taxon>
        <taxon>Pseudomonadati</taxon>
        <taxon>Campylobacterota</taxon>
        <taxon>Epsilonproteobacteria</taxon>
        <taxon>Campylobacterales</taxon>
        <taxon>Helicobacteraceae</taxon>
        <taxon>Helicobacter</taxon>
    </lineage>
</organism>
<name>I0EP11_HELC0</name>
<reference evidence="2" key="1">
    <citation type="submission" date="2012-04" db="EMBL/GenBank/DDBJ databases">
        <title>Complete genome sequence of Helicobacter cetorum strain MIT 00-7128.</title>
        <authorList>
            <person name="Kersulyte D."/>
            <person name="Berg D.E."/>
        </authorList>
    </citation>
    <scope>NUCLEOTIDE SEQUENCE [LARGE SCALE GENOMIC DNA]</scope>
    <source>
        <strain evidence="2">MIT 00-7128</strain>
    </source>
</reference>
<sequence>MIMKITKNLSLFLRTFAFLKHGFLLALGSSLGLAIEPNLSKSNIKETSTYADKSAFYIGGGYQLGAVSKSQINLALMQQFSMLGFGYATLSQDVSRVNQTPSIPLFPPLVNPSPAIGSVFLNYQKGEPKSSTAISNGFGLTLGYKIIGKHKHTKWAGVRFGIFYDFSASTYKRGNYFSNLTMQKTNPIMISTYGAYLDWLINAYNGEKFFAGFRLGIAFAGASYSLKDSKIYQAYLNEYFGGNTTTSSFQFLVNLGVRLGGKHNHFEFGIKIPTISNTYMQANTNNVRNNKKIQNLFYSGYSNIPYNIAFKRDFALYFNYIYSF</sequence>
<dbReference type="Proteomes" id="UP000005010">
    <property type="component" value="Chromosome"/>
</dbReference>
<dbReference type="Pfam" id="PF01856">
    <property type="entry name" value="HP_OMP"/>
    <property type="match status" value="1"/>
</dbReference>
<dbReference type="PRINTS" id="PR01776">
    <property type="entry name" value="HPOMPFAMILY"/>
</dbReference>
<evidence type="ECO:0000313" key="1">
    <source>
        <dbReference type="EMBL" id="AFI04680.1"/>
    </source>
</evidence>
<dbReference type="AlphaFoldDB" id="I0EP11"/>
<dbReference type="EMBL" id="CP003479">
    <property type="protein sequence ID" value="AFI04680.1"/>
    <property type="molecule type" value="Genomic_DNA"/>
</dbReference>
<evidence type="ECO:0000313" key="2">
    <source>
        <dbReference type="Proteomes" id="UP000005010"/>
    </source>
</evidence>
<dbReference type="InterPro" id="IPR002718">
    <property type="entry name" value="OMP_Helicobacter"/>
</dbReference>
<proteinExistence type="predicted"/>
<dbReference type="STRING" id="182217.HCW_07110"/>
<keyword evidence="2" id="KW-1185">Reference proteome</keyword>
<protein>
    <submittedName>
        <fullName evidence="1">Outer membrane protein 3</fullName>
    </submittedName>
</protein>
<gene>
    <name evidence="1" type="ordered locus">HCW_07110</name>
</gene>
<dbReference type="KEGG" id="hce:HCW_07110"/>
<dbReference type="HOGENOM" id="CLU_857304_0_0_7"/>
<dbReference type="PATRIC" id="fig|182217.3.peg.1504"/>
<accession>I0EP11</accession>
<dbReference type="RefSeq" id="WP_014661547.1">
    <property type="nucleotide sequence ID" value="NC_017737.1"/>
</dbReference>